<feature type="repeat" description="ANK" evidence="1">
    <location>
        <begin position="152"/>
        <end position="184"/>
    </location>
</feature>
<evidence type="ECO:0000256" key="2">
    <source>
        <dbReference type="PROSITE-ProRule" id="PRU00339"/>
    </source>
</evidence>
<sequence length="438" mass="47127">MAPPLTCGPGAPKRRLLQAAADGDLQRFKRIANLLDAGKGRLGQTVAAVKDRGAGALHIAAFPGRTALCAYLVEELHQDVNAADESGETPLVYAVRGDTTDTVQYLLDHGANPDKADGNGSTALHLAAAGGNCEIIKALLSKGADIHSFFGIGSTPLHMAAACKQHSAMKVLLDHNADCNKVTNSVYTPLFAALTAGSLECVKLLVKVGADVKGVGTITPLLFAVKKGMTDFYKCLLEAGADPNVRDDFGNLPIEIAANENRRKDVEILLPVTSRVSYVHDWSIDGIISYVESLPSVEDDPVYKMKPADIKLEGSKAYKRKDYVTAAKLFFMAARHCPDDATLFSNRSLCWLKLGEGDRALMDAQVCRMKRPDWAKACYLQGAAHMLLKDHEKACDAFLDGLKLDPANIEIEKALWEAVDCMKASYAAKQLSAVSLAQ</sequence>
<dbReference type="EMBL" id="OZ075111">
    <property type="protein sequence ID" value="CAL4887810.1"/>
    <property type="molecule type" value="Genomic_DNA"/>
</dbReference>
<reference evidence="3 4" key="2">
    <citation type="submission" date="2024-10" db="EMBL/GenBank/DDBJ databases">
        <authorList>
            <person name="Ryan C."/>
        </authorList>
    </citation>
    <scope>NUCLEOTIDE SEQUENCE [LARGE SCALE GENOMIC DNA]</scope>
</reference>
<dbReference type="PROSITE" id="PS50088">
    <property type="entry name" value="ANK_REPEAT"/>
    <property type="match status" value="5"/>
</dbReference>
<dbReference type="InterPro" id="IPR011990">
    <property type="entry name" value="TPR-like_helical_dom_sf"/>
</dbReference>
<protein>
    <recommendedName>
        <fullName evidence="5">Ankyrin-like protein</fullName>
    </recommendedName>
</protein>
<dbReference type="Pfam" id="PF00023">
    <property type="entry name" value="Ank"/>
    <property type="match status" value="1"/>
</dbReference>
<feature type="repeat" description="ANK" evidence="1">
    <location>
        <begin position="216"/>
        <end position="248"/>
    </location>
</feature>
<dbReference type="PROSITE" id="PS50005">
    <property type="entry name" value="TPR"/>
    <property type="match status" value="1"/>
</dbReference>
<organism evidence="3 4">
    <name type="scientific">Urochloa decumbens</name>
    <dbReference type="NCBI Taxonomy" id="240449"/>
    <lineage>
        <taxon>Eukaryota</taxon>
        <taxon>Viridiplantae</taxon>
        <taxon>Streptophyta</taxon>
        <taxon>Embryophyta</taxon>
        <taxon>Tracheophyta</taxon>
        <taxon>Spermatophyta</taxon>
        <taxon>Magnoliopsida</taxon>
        <taxon>Liliopsida</taxon>
        <taxon>Poales</taxon>
        <taxon>Poaceae</taxon>
        <taxon>PACMAD clade</taxon>
        <taxon>Panicoideae</taxon>
        <taxon>Panicodae</taxon>
        <taxon>Paniceae</taxon>
        <taxon>Melinidinae</taxon>
        <taxon>Urochloa</taxon>
    </lineage>
</organism>
<dbReference type="InterPro" id="IPR036770">
    <property type="entry name" value="Ankyrin_rpt-contain_sf"/>
</dbReference>
<dbReference type="Gene3D" id="1.25.40.10">
    <property type="entry name" value="Tetratricopeptide repeat domain"/>
    <property type="match status" value="1"/>
</dbReference>
<dbReference type="InterPro" id="IPR019734">
    <property type="entry name" value="TPR_rpt"/>
</dbReference>
<feature type="repeat" description="TPR" evidence="2">
    <location>
        <begin position="375"/>
        <end position="408"/>
    </location>
</feature>
<dbReference type="InterPro" id="IPR002110">
    <property type="entry name" value="Ankyrin_rpt"/>
</dbReference>
<keyword evidence="2" id="KW-0802">TPR repeat</keyword>
<dbReference type="SMART" id="SM00028">
    <property type="entry name" value="TPR"/>
    <property type="match status" value="2"/>
</dbReference>
<evidence type="ECO:0008006" key="5">
    <source>
        <dbReference type="Google" id="ProtNLM"/>
    </source>
</evidence>
<feature type="repeat" description="ANK" evidence="1">
    <location>
        <begin position="86"/>
        <end position="118"/>
    </location>
</feature>
<gene>
    <name evidence="3" type="ORF">URODEC1_LOCUS1951</name>
</gene>
<evidence type="ECO:0000313" key="4">
    <source>
        <dbReference type="Proteomes" id="UP001497457"/>
    </source>
</evidence>
<name>A0ABC8VC24_9POAL</name>
<dbReference type="SMART" id="SM00248">
    <property type="entry name" value="ANK"/>
    <property type="match status" value="6"/>
</dbReference>
<dbReference type="SUPFAM" id="SSF48403">
    <property type="entry name" value="Ankyrin repeat"/>
    <property type="match status" value="1"/>
</dbReference>
<keyword evidence="4" id="KW-1185">Reference proteome</keyword>
<dbReference type="PRINTS" id="PR01415">
    <property type="entry name" value="ANKYRIN"/>
</dbReference>
<proteinExistence type="predicted"/>
<keyword evidence="1" id="KW-0040">ANK repeat</keyword>
<accession>A0ABC8VC24</accession>
<dbReference type="InterPro" id="IPR051616">
    <property type="entry name" value="Cul2-RING_E3_ligase_SR"/>
</dbReference>
<dbReference type="Gene3D" id="1.25.40.20">
    <property type="entry name" value="Ankyrin repeat-containing domain"/>
    <property type="match status" value="3"/>
</dbReference>
<dbReference type="AlphaFoldDB" id="A0ABC8VC24"/>
<feature type="repeat" description="ANK" evidence="1">
    <location>
        <begin position="119"/>
        <end position="147"/>
    </location>
</feature>
<dbReference type="PANTHER" id="PTHR46224">
    <property type="entry name" value="ANKYRIN REPEAT FAMILY PROTEIN"/>
    <property type="match status" value="1"/>
</dbReference>
<dbReference type="PROSITE" id="PS50297">
    <property type="entry name" value="ANK_REP_REGION"/>
    <property type="match status" value="5"/>
</dbReference>
<reference evidence="4" key="1">
    <citation type="submission" date="2024-06" db="EMBL/GenBank/DDBJ databases">
        <authorList>
            <person name="Ryan C."/>
        </authorList>
    </citation>
    <scope>NUCLEOTIDE SEQUENCE [LARGE SCALE GENOMIC DNA]</scope>
</reference>
<evidence type="ECO:0000256" key="1">
    <source>
        <dbReference type="PROSITE-ProRule" id="PRU00023"/>
    </source>
</evidence>
<evidence type="ECO:0000313" key="3">
    <source>
        <dbReference type="EMBL" id="CAL4887810.1"/>
    </source>
</evidence>
<dbReference type="SUPFAM" id="SSF48452">
    <property type="entry name" value="TPR-like"/>
    <property type="match status" value="1"/>
</dbReference>
<dbReference type="Pfam" id="PF12796">
    <property type="entry name" value="Ank_2"/>
    <property type="match status" value="2"/>
</dbReference>
<dbReference type="PANTHER" id="PTHR46224:SF48">
    <property type="entry name" value="OS02G0493050 PROTEIN"/>
    <property type="match status" value="1"/>
</dbReference>
<dbReference type="Proteomes" id="UP001497457">
    <property type="component" value="Chromosome 1b"/>
</dbReference>
<feature type="repeat" description="ANK" evidence="1">
    <location>
        <begin position="185"/>
        <end position="217"/>
    </location>
</feature>